<dbReference type="InterPro" id="IPR013783">
    <property type="entry name" value="Ig-like_fold"/>
</dbReference>
<feature type="domain" description="DUF11" evidence="2">
    <location>
        <begin position="743"/>
        <end position="855"/>
    </location>
</feature>
<proteinExistence type="predicted"/>
<dbReference type="InterPro" id="IPR011048">
    <property type="entry name" value="Haem_d1_sf"/>
</dbReference>
<evidence type="ECO:0000256" key="1">
    <source>
        <dbReference type="SAM" id="MobiDB-lite"/>
    </source>
</evidence>
<dbReference type="Gene3D" id="2.60.40.10">
    <property type="entry name" value="Immunoglobulins"/>
    <property type="match status" value="5"/>
</dbReference>
<dbReference type="SUPFAM" id="SSF81296">
    <property type="entry name" value="E set domains"/>
    <property type="match status" value="6"/>
</dbReference>
<dbReference type="InterPro" id="IPR001434">
    <property type="entry name" value="OmcB-like_DUF11"/>
</dbReference>
<keyword evidence="5" id="KW-1185">Reference proteome</keyword>
<dbReference type="InParanoid" id="C1F6R6"/>
<dbReference type="KEGG" id="aca:ACP_1574"/>
<dbReference type="CDD" id="cd00102">
    <property type="entry name" value="IPT"/>
    <property type="match status" value="2"/>
</dbReference>
<reference evidence="4 5" key="1">
    <citation type="journal article" date="2009" name="Appl. Environ. Microbiol.">
        <title>Three genomes from the phylum Acidobacteria provide insight into the lifestyles of these microorganisms in soils.</title>
        <authorList>
            <person name="Ward N.L."/>
            <person name="Challacombe J.F."/>
            <person name="Janssen P.H."/>
            <person name="Henrissat B."/>
            <person name="Coutinho P.M."/>
            <person name="Wu M."/>
            <person name="Xie G."/>
            <person name="Haft D.H."/>
            <person name="Sait M."/>
            <person name="Badger J."/>
            <person name="Barabote R.D."/>
            <person name="Bradley B."/>
            <person name="Brettin T.S."/>
            <person name="Brinkac L.M."/>
            <person name="Bruce D."/>
            <person name="Creasy T."/>
            <person name="Daugherty S.C."/>
            <person name="Davidsen T.M."/>
            <person name="DeBoy R.T."/>
            <person name="Detter J.C."/>
            <person name="Dodson R.J."/>
            <person name="Durkin A.S."/>
            <person name="Ganapathy A."/>
            <person name="Gwinn-Giglio M."/>
            <person name="Han C.S."/>
            <person name="Khouri H."/>
            <person name="Kiss H."/>
            <person name="Kothari S.P."/>
            <person name="Madupu R."/>
            <person name="Nelson K.E."/>
            <person name="Nelson W.C."/>
            <person name="Paulsen I."/>
            <person name="Penn K."/>
            <person name="Ren Q."/>
            <person name="Rosovitz M.J."/>
            <person name="Selengut J.D."/>
            <person name="Shrivastava S."/>
            <person name="Sullivan S.A."/>
            <person name="Tapia R."/>
            <person name="Thompson L.S."/>
            <person name="Watkins K.L."/>
            <person name="Yang Q."/>
            <person name="Yu C."/>
            <person name="Zafar N."/>
            <person name="Zhou L."/>
            <person name="Kuske C.R."/>
        </authorList>
    </citation>
    <scope>NUCLEOTIDE SEQUENCE [LARGE SCALE GENOMIC DNA]</scope>
    <source>
        <strain evidence="5">ATCC 51196 / DSM 11244 / BCRC 80197 / JCM 7670 / NBRC 15755 / NCIMB 13165 / 161</strain>
    </source>
</reference>
<dbReference type="STRING" id="240015.ACP_1574"/>
<dbReference type="Proteomes" id="UP000002207">
    <property type="component" value="Chromosome"/>
</dbReference>
<dbReference type="SUPFAM" id="SSF75011">
    <property type="entry name" value="3-carboxy-cis,cis-mucoante lactonizing enzyme"/>
    <property type="match status" value="1"/>
</dbReference>
<name>C1F6R6_ACIC5</name>
<protein>
    <submittedName>
        <fullName evidence="4">IPT/TIG domain protein</fullName>
    </submittedName>
</protein>
<dbReference type="Gene3D" id="2.130.10.10">
    <property type="entry name" value="YVTN repeat-like/Quinoprotein amine dehydrogenase"/>
    <property type="match status" value="2"/>
</dbReference>
<feature type="domain" description="IPT/TIG" evidence="3">
    <location>
        <begin position="149"/>
        <end position="220"/>
    </location>
</feature>
<evidence type="ECO:0000313" key="5">
    <source>
        <dbReference type="Proteomes" id="UP000002207"/>
    </source>
</evidence>
<feature type="region of interest" description="Disordered" evidence="1">
    <location>
        <begin position="34"/>
        <end position="62"/>
    </location>
</feature>
<feature type="domain" description="IPT/TIG" evidence="3">
    <location>
        <begin position="333"/>
        <end position="416"/>
    </location>
</feature>
<feature type="domain" description="IPT/TIG" evidence="3">
    <location>
        <begin position="867"/>
        <end position="951"/>
    </location>
</feature>
<dbReference type="InterPro" id="IPR002909">
    <property type="entry name" value="IPT_dom"/>
</dbReference>
<evidence type="ECO:0000259" key="2">
    <source>
        <dbReference type="Pfam" id="PF01345"/>
    </source>
</evidence>
<dbReference type="HOGENOM" id="CLU_004501_0_0_0"/>
<feature type="domain" description="IPT/TIG" evidence="3">
    <location>
        <begin position="1312"/>
        <end position="1381"/>
    </location>
</feature>
<accession>C1F6R6</accession>
<dbReference type="eggNOG" id="COG3391">
    <property type="taxonomic scope" value="Bacteria"/>
</dbReference>
<dbReference type="PROSITE" id="PS51257">
    <property type="entry name" value="PROKAR_LIPOPROTEIN"/>
    <property type="match status" value="1"/>
</dbReference>
<evidence type="ECO:0000313" key="4">
    <source>
        <dbReference type="EMBL" id="ACO32987.1"/>
    </source>
</evidence>
<organism evidence="4 5">
    <name type="scientific">Acidobacterium capsulatum (strain ATCC 51196 / DSM 11244 / BCRC 80197 / JCM 7670 / NBRC 15755 / NCIMB 13165 / 161)</name>
    <dbReference type="NCBI Taxonomy" id="240015"/>
    <lineage>
        <taxon>Bacteria</taxon>
        <taxon>Pseudomonadati</taxon>
        <taxon>Acidobacteriota</taxon>
        <taxon>Terriglobia</taxon>
        <taxon>Terriglobales</taxon>
        <taxon>Acidobacteriaceae</taxon>
        <taxon>Acidobacterium</taxon>
    </lineage>
</organism>
<evidence type="ECO:0000259" key="3">
    <source>
        <dbReference type="Pfam" id="PF01833"/>
    </source>
</evidence>
<dbReference type="InterPro" id="IPR014756">
    <property type="entry name" value="Ig_E-set"/>
</dbReference>
<feature type="domain" description="IPT/TIG" evidence="3">
    <location>
        <begin position="60"/>
        <end position="138"/>
    </location>
</feature>
<dbReference type="Pfam" id="PF01833">
    <property type="entry name" value="TIG"/>
    <property type="match status" value="5"/>
</dbReference>
<dbReference type="SUPFAM" id="SSF51004">
    <property type="entry name" value="C-terminal (heme d1) domain of cytochrome cd1-nitrite reductase"/>
    <property type="match status" value="1"/>
</dbReference>
<dbReference type="OrthoDB" id="99634at2"/>
<dbReference type="EMBL" id="CP001472">
    <property type="protein sequence ID" value="ACO32987.1"/>
    <property type="molecule type" value="Genomic_DNA"/>
</dbReference>
<gene>
    <name evidence="4" type="ordered locus">ACP_1574</name>
</gene>
<dbReference type="Pfam" id="PF01345">
    <property type="entry name" value="DUF11"/>
    <property type="match status" value="1"/>
</dbReference>
<dbReference type="InterPro" id="IPR015943">
    <property type="entry name" value="WD40/YVTN_repeat-like_dom_sf"/>
</dbReference>
<feature type="compositionally biased region" description="Gly residues" evidence="1">
    <location>
        <begin position="34"/>
        <end position="54"/>
    </location>
</feature>
<sequence length="1383" mass="137190">MGSWGKSWSRVVCLFVFVLVCSASLLISGCGGSNSGSSGGSGSGSSGSGGGTSGTGSSAPVITSVNPGSVTAGSSALTLTVNGSGFISTSVVQVNGSAESTTYVNGTQLTAVVPANQIAVGAELAVTVMNGTVSSSGTTTNLEVDNPVPAIVSYLPSSETAGASSATVTIAGTGFNSATVIQVNGASRTTTYTNPNVVSVTLTAADLSAAGTLSLAAMNPTPGGGTSKPVSLNVITLPQPTIATVSPDSIYINSSDTTIAVNGTGYTSSSVVEWNGTPLKTSLANGYVNTLLATVPAADLTTAGKDSVTVSTPGASPLTSTAATVTVANPPAPVVTYMSPGGGPINTASTITLQGTGFTSNTSIVVNGVTLSTTYNGSTSLTATIPASSLSIPGNISVTAVTPAPGGGTSAAQPFTVYLPVTANDIVYDSTDGMIYASIPATSPELAANTVAAIDPNTGQVKRQIFVGSNPNKLALSSDGTQLFVGLDGAASVAQVDLTQGKVVNQFSLGGGPGIYNPPMKALYLATVPGSPNSVAVATQGTGGGITIYDSGVARTQSWTSGEGPMSFGSSASTLYVLSGSTIEQLTIGTTGVTASSALTTNLTQQQATSLQYDNGNLYLSSGQVVNASTGALAGTFYSEATTAASGAIVSDSTLGKAFVATSSFGSNSDTVLAFDESSYNLLGSFVVNGAGQTGYGSSFEKIVRWGQNGLALNASPGPFTSQSQLFLFQMPLVKDLSSSPADLSVALSAPGTAATGAAVSWVATVKNLGPNSASGVTASITLDPSLQINSIQSSSGSCSSGTIFACDLGSLANGASATITVNATPTQAGTLAGVSTVASTSYDPTASDNQSSTSTTVTGGIYGAVPSLSSISPSLVQAGGSDFTLTVNGTGFNKNSTVNLGTTALTTTYVSSTQLTAAVTAAEVANYGWAAITVSNPTPGGGVSQILPLTIYDLVNVPASGLLFDPYSQLLYATVPGSATSITGNSVVSIDPATGSVGTPVAVGSQPTVMAETSDGNYLYISLTGANSLAKFDLLGKSLAATIPLAITQGSSSTSVTASWLATMPGTDSTLAINQPGEGGIFGIFDVSGSTGSFRTNFSSIYAGDDPVFADASHIYAYDGQTSGAEFYRYSVNANGVSQIDGTTLNGMGGYGGSLQVAGGLVYGEGGGIINPATTPPSQVATLPLIDFYNSGSSPESVGLAADPSLGKEFLMLNNLAGTSAYGLTRYDLSTYAAESVLLMPSSFSAATGSWSVLRWGQDGLALLGSNYDSSTNQTVSSLLLIRGPFVAPQELETDTAATLSSASSSTLTHGSGNTMLTLTGTNFLPGVAVTWNGSYRTTKMEDSTHVTVAIPGSDLATAGSASVVATNPGASASNALTITIQ</sequence>